<dbReference type="InterPro" id="IPR016188">
    <property type="entry name" value="PurM-like_N"/>
</dbReference>
<dbReference type="PANTHER" id="PTHR30270">
    <property type="entry name" value="THIAMINE-MONOPHOSPHATE KINASE"/>
    <property type="match status" value="1"/>
</dbReference>
<dbReference type="UniPathway" id="UPA00060">
    <property type="reaction ID" value="UER00142"/>
</dbReference>
<proteinExistence type="inferred from homology"/>
<feature type="binding site" evidence="2">
    <location>
        <position position="289"/>
    </location>
    <ligand>
        <name>substrate</name>
    </ligand>
</feature>
<keyword evidence="1 2" id="KW-0784">Thiamine biosynthesis</keyword>
<dbReference type="InterPro" id="IPR010918">
    <property type="entry name" value="PurM-like_C_dom"/>
</dbReference>
<dbReference type="Proteomes" id="UP000001822">
    <property type="component" value="Chromosome"/>
</dbReference>
<protein>
    <recommendedName>
        <fullName evidence="2">Thiamine-monophosphate kinase</fullName>
        <shortName evidence="2">TMP kinase</shortName>
        <shortName evidence="2">Thiamine-phosphate kinase</shortName>
        <ecNumber evidence="2">2.7.4.16</ecNumber>
    </recommendedName>
</protein>
<feature type="binding site" evidence="2">
    <location>
        <position position="159"/>
    </location>
    <ligand>
        <name>ATP</name>
        <dbReference type="ChEBI" id="CHEBI:30616"/>
    </ligand>
</feature>
<feature type="binding site" evidence="2">
    <location>
        <position position="63"/>
    </location>
    <ligand>
        <name>substrate</name>
    </ligand>
</feature>
<dbReference type="InterPro" id="IPR036921">
    <property type="entry name" value="PurM-like_N_sf"/>
</dbReference>
<dbReference type="KEGG" id="chu:CHU_2521"/>
<feature type="binding site" evidence="2">
    <location>
        <position position="236"/>
    </location>
    <ligand>
        <name>Mg(2+)</name>
        <dbReference type="ChEBI" id="CHEBI:18420"/>
        <label>3</label>
    </ligand>
</feature>
<evidence type="ECO:0000259" key="4">
    <source>
        <dbReference type="Pfam" id="PF02769"/>
    </source>
</evidence>
<gene>
    <name evidence="2 5" type="primary">thiL</name>
    <name evidence="5" type="ordered locus">CHU_2521</name>
</gene>
<dbReference type="GO" id="GO:0009030">
    <property type="term" value="F:thiamine-phosphate kinase activity"/>
    <property type="evidence" value="ECO:0007669"/>
    <property type="project" value="UniProtKB-UniRule"/>
</dbReference>
<keyword evidence="2 5" id="KW-0808">Transferase</keyword>
<feature type="binding site" evidence="2">
    <location>
        <position position="238"/>
    </location>
    <ligand>
        <name>ATP</name>
        <dbReference type="ChEBI" id="CHEBI:30616"/>
    </ligand>
</feature>
<keyword evidence="2 5" id="KW-0418">Kinase</keyword>
<dbReference type="Gene3D" id="3.30.1330.10">
    <property type="entry name" value="PurM-like, N-terminal domain"/>
    <property type="match status" value="1"/>
</dbReference>
<dbReference type="AlphaFoldDB" id="A0A6N4STL4"/>
<dbReference type="PIRSF" id="PIRSF005303">
    <property type="entry name" value="Thiam_monoph_kin"/>
    <property type="match status" value="1"/>
</dbReference>
<dbReference type="CDD" id="cd02194">
    <property type="entry name" value="ThiL"/>
    <property type="match status" value="1"/>
</dbReference>
<dbReference type="EMBL" id="CP000383">
    <property type="protein sequence ID" value="ABG59775.1"/>
    <property type="molecule type" value="Genomic_DNA"/>
</dbReference>
<feature type="binding site" evidence="2">
    <location>
        <position position="85"/>
    </location>
    <ligand>
        <name>Mg(2+)</name>
        <dbReference type="ChEBI" id="CHEBI:18420"/>
        <label>3</label>
    </ligand>
</feature>
<feature type="binding site" evidence="2">
    <location>
        <position position="39"/>
    </location>
    <ligand>
        <name>Mg(2+)</name>
        <dbReference type="ChEBI" id="CHEBI:18420"/>
        <label>4</label>
    </ligand>
</feature>
<name>A0A6N4STL4_CYTH3</name>
<feature type="binding site" evidence="2">
    <location>
        <position position="115"/>
    </location>
    <ligand>
        <name>ATP</name>
        <dbReference type="ChEBI" id="CHEBI:30616"/>
    </ligand>
</feature>
<feature type="binding site" evidence="2">
    <location>
        <position position="56"/>
    </location>
    <ligand>
        <name>Mg(2+)</name>
        <dbReference type="ChEBI" id="CHEBI:18420"/>
        <label>1</label>
    </ligand>
</feature>
<comment type="catalytic activity">
    <reaction evidence="2">
        <text>thiamine phosphate + ATP = thiamine diphosphate + ADP</text>
        <dbReference type="Rhea" id="RHEA:15913"/>
        <dbReference type="ChEBI" id="CHEBI:30616"/>
        <dbReference type="ChEBI" id="CHEBI:37575"/>
        <dbReference type="ChEBI" id="CHEBI:58937"/>
        <dbReference type="ChEBI" id="CHEBI:456216"/>
        <dbReference type="EC" id="2.7.4.16"/>
    </reaction>
</comment>
<keyword evidence="2" id="KW-0479">Metal-binding</keyword>
<feature type="binding site" evidence="2">
    <location>
        <position position="85"/>
    </location>
    <ligand>
        <name>Mg(2+)</name>
        <dbReference type="ChEBI" id="CHEBI:18420"/>
        <label>2</label>
    </ligand>
</feature>
<dbReference type="InterPro" id="IPR006283">
    <property type="entry name" value="ThiL-like"/>
</dbReference>
<comment type="similarity">
    <text evidence="2">Belongs to the thiamine-monophosphate kinase family.</text>
</comment>
<keyword evidence="2" id="KW-0547">Nucleotide-binding</keyword>
<evidence type="ECO:0000256" key="2">
    <source>
        <dbReference type="HAMAP-Rule" id="MF_02128"/>
    </source>
</evidence>
<feature type="binding site" evidence="2">
    <location>
        <position position="133"/>
    </location>
    <ligand>
        <name>Mg(2+)</name>
        <dbReference type="ChEBI" id="CHEBI:18420"/>
        <label>1</label>
    </ligand>
</feature>
<sequence>MDSSKRTELSEIGEFGLIDRLKEFLPAKSDKVIKSIGDDAAVIRTDENVFQFISTDLLMEGVHFDLAYTPLKHLGYKSVAVNVSDIAAMNGTASHIVVGIALSNRFSVEAIEELYTGMKLACDAYSIDLVGGDTTSSRSGLGISVTVVGEGREEEVAYRSGAQVNDLICVTGDLGAAFMGLQVLEREKQVYLANPEMQPELLDKEYIVQRQLRPEARVDVIKSFKTLGLKPNAMIDVSDGLASELLHICKESNVGAYIYEDKLPIDPMTFDTAREFELDPLTIMLNGGEDYELLFTIPQADYEKVRNHPDISVIGYIKSADEGVNIYTKGDHLVPVTAQGWNHFKA</sequence>
<reference evidence="5 6" key="1">
    <citation type="journal article" date="2007" name="Appl. Environ. Microbiol.">
        <title>Genome sequence of the cellulolytic gliding bacterium Cytophaga hutchinsonii.</title>
        <authorList>
            <person name="Xie G."/>
            <person name="Bruce D.C."/>
            <person name="Challacombe J.F."/>
            <person name="Chertkov O."/>
            <person name="Detter J.C."/>
            <person name="Gilna P."/>
            <person name="Han C.S."/>
            <person name="Lucas S."/>
            <person name="Misra M."/>
            <person name="Myers G.L."/>
            <person name="Richardson P."/>
            <person name="Tapia R."/>
            <person name="Thayer N."/>
            <person name="Thompson L.S."/>
            <person name="Brettin T.S."/>
            <person name="Henrissat B."/>
            <person name="Wilson D.B."/>
            <person name="McBride M.J."/>
        </authorList>
    </citation>
    <scope>NUCLEOTIDE SEQUENCE [LARGE SCALE GENOMIC DNA]</scope>
    <source>
        <strain evidence="6">ATCC 33406 / DSM 1761 / CIP 103989 / NBRC 15051 / NCIMB 9469 / D465</strain>
    </source>
</reference>
<dbReference type="HAMAP" id="MF_02128">
    <property type="entry name" value="TMP_kinase"/>
    <property type="match status" value="1"/>
</dbReference>
<dbReference type="GO" id="GO:0009229">
    <property type="term" value="P:thiamine diphosphate biosynthetic process"/>
    <property type="evidence" value="ECO:0007669"/>
    <property type="project" value="UniProtKB-UniRule"/>
</dbReference>
<feature type="domain" description="PurM-like C-terminal" evidence="4">
    <location>
        <begin position="166"/>
        <end position="318"/>
    </location>
</feature>
<evidence type="ECO:0000313" key="5">
    <source>
        <dbReference type="EMBL" id="ABG59775.1"/>
    </source>
</evidence>
<dbReference type="EC" id="2.7.4.16" evidence="2"/>
<dbReference type="Gene3D" id="3.90.650.10">
    <property type="entry name" value="PurM-like C-terminal domain"/>
    <property type="match status" value="1"/>
</dbReference>
<dbReference type="InterPro" id="IPR036676">
    <property type="entry name" value="PurM-like_C_sf"/>
</dbReference>
<evidence type="ECO:0000313" key="6">
    <source>
        <dbReference type="Proteomes" id="UP000001822"/>
    </source>
</evidence>
<feature type="binding site" evidence="2">
    <location>
        <position position="54"/>
    </location>
    <ligand>
        <name>Mg(2+)</name>
        <dbReference type="ChEBI" id="CHEBI:18420"/>
        <label>4</label>
    </ligand>
</feature>
<feature type="binding site" evidence="2">
    <location>
        <position position="85"/>
    </location>
    <ligand>
        <name>Mg(2+)</name>
        <dbReference type="ChEBI" id="CHEBI:18420"/>
        <label>4</label>
    </ligand>
</feature>
<dbReference type="Pfam" id="PF00586">
    <property type="entry name" value="AIRS"/>
    <property type="match status" value="1"/>
</dbReference>
<keyword evidence="2" id="KW-0067">ATP-binding</keyword>
<accession>A0A6N4STL4</accession>
<evidence type="ECO:0000256" key="1">
    <source>
        <dbReference type="ARBA" id="ARBA00022977"/>
    </source>
</evidence>
<feature type="binding site" evidence="2">
    <location>
        <position position="55"/>
    </location>
    <ligand>
        <name>Mg(2+)</name>
        <dbReference type="ChEBI" id="CHEBI:18420"/>
        <label>1</label>
    </ligand>
</feature>
<feature type="binding site" evidence="2">
    <location>
        <position position="239"/>
    </location>
    <ligand>
        <name>Mg(2+)</name>
        <dbReference type="ChEBI" id="CHEBI:18420"/>
        <label>5</label>
    </ligand>
</feature>
<feature type="binding site" evidence="2">
    <location>
        <position position="341"/>
    </location>
    <ligand>
        <name>substrate</name>
    </ligand>
</feature>
<feature type="binding site" evidence="2">
    <location>
        <begin position="132"/>
        <end position="133"/>
    </location>
    <ligand>
        <name>ATP</name>
        <dbReference type="ChEBI" id="CHEBI:30616"/>
    </ligand>
</feature>
<feature type="binding site" evidence="2">
    <location>
        <position position="39"/>
    </location>
    <ligand>
        <name>Mg(2+)</name>
        <dbReference type="ChEBI" id="CHEBI:18420"/>
        <label>3</label>
    </ligand>
</feature>
<comment type="function">
    <text evidence="2">Catalyzes the ATP-dependent phosphorylation of thiamine-monophosphate (TMP) to form thiamine-pyrophosphate (TPP), the active form of vitamin B1.</text>
</comment>
<keyword evidence="6" id="KW-1185">Reference proteome</keyword>
<dbReference type="SUPFAM" id="SSF56042">
    <property type="entry name" value="PurM C-terminal domain-like"/>
    <property type="match status" value="1"/>
</dbReference>
<dbReference type="GO" id="GO:0009228">
    <property type="term" value="P:thiamine biosynthetic process"/>
    <property type="evidence" value="ECO:0007669"/>
    <property type="project" value="UniProtKB-KW"/>
</dbReference>
<dbReference type="OrthoDB" id="9802811at2"/>
<dbReference type="SUPFAM" id="SSF55326">
    <property type="entry name" value="PurM N-terminal domain-like"/>
    <property type="match status" value="1"/>
</dbReference>
<organism evidence="5 6">
    <name type="scientific">Cytophaga hutchinsonii (strain ATCC 33406 / DSM 1761 / CIP 103989 / NBRC 15051 / NCIMB 9469 / D465)</name>
    <dbReference type="NCBI Taxonomy" id="269798"/>
    <lineage>
        <taxon>Bacteria</taxon>
        <taxon>Pseudomonadati</taxon>
        <taxon>Bacteroidota</taxon>
        <taxon>Cytophagia</taxon>
        <taxon>Cytophagales</taxon>
        <taxon>Cytophagaceae</taxon>
        <taxon>Cytophaga</taxon>
    </lineage>
</organism>
<comment type="miscellaneous">
    <text evidence="2">Reaction mechanism of ThiL seems to utilize a direct, inline transfer of the gamma-phosphate of ATP to TMP rather than a phosphorylated enzyme intermediate.</text>
</comment>
<evidence type="ECO:0000259" key="3">
    <source>
        <dbReference type="Pfam" id="PF00586"/>
    </source>
</evidence>
<dbReference type="Pfam" id="PF02769">
    <property type="entry name" value="AIRS_C"/>
    <property type="match status" value="1"/>
</dbReference>
<dbReference type="GO" id="GO:0000287">
    <property type="term" value="F:magnesium ion binding"/>
    <property type="evidence" value="ECO:0007669"/>
    <property type="project" value="UniProtKB-UniRule"/>
</dbReference>
<keyword evidence="2" id="KW-0460">Magnesium</keyword>
<dbReference type="NCBIfam" id="TIGR01379">
    <property type="entry name" value="thiL"/>
    <property type="match status" value="1"/>
</dbReference>
<comment type="pathway">
    <text evidence="2">Cofactor biosynthesis; thiamine diphosphate biosynthesis; thiamine diphosphate from thiamine phosphate: step 1/1.</text>
</comment>
<feature type="binding site" evidence="2">
    <location>
        <position position="56"/>
    </location>
    <ligand>
        <name>Mg(2+)</name>
        <dbReference type="ChEBI" id="CHEBI:18420"/>
        <label>2</label>
    </ligand>
</feature>
<dbReference type="PANTHER" id="PTHR30270:SF0">
    <property type="entry name" value="THIAMINE-MONOPHOSPHATE KINASE"/>
    <property type="match status" value="1"/>
</dbReference>
<feature type="domain" description="PurM-like N-terminal" evidence="3">
    <location>
        <begin position="37"/>
        <end position="150"/>
    </location>
</feature>
<dbReference type="GO" id="GO:0005524">
    <property type="term" value="F:ATP binding"/>
    <property type="evidence" value="ECO:0007669"/>
    <property type="project" value="UniProtKB-UniRule"/>
</dbReference>
<dbReference type="RefSeq" id="WP_011585889.1">
    <property type="nucleotide sequence ID" value="NC_008255.1"/>
</dbReference>